<sequence length="136" mass="14662">MESVEIVAFEKSDCCRNLAFSRNVGGRKYVRTGTSCSVIPSLHGIANEVGILFLQQKEPTDVEKNLVVKAGIDTSTKERKPPELSCIDRGSTLFYFEKRVSSICLEVVGPGVGNGVELSMGYALSTVGFAGGMRSH</sequence>
<reference evidence="1 2" key="1">
    <citation type="submission" date="2021-06" db="EMBL/GenBank/DDBJ databases">
        <title>Caerostris extrusa draft genome.</title>
        <authorList>
            <person name="Kono N."/>
            <person name="Arakawa K."/>
        </authorList>
    </citation>
    <scope>NUCLEOTIDE SEQUENCE [LARGE SCALE GENOMIC DNA]</scope>
</reference>
<comment type="caution">
    <text evidence="1">The sequence shown here is derived from an EMBL/GenBank/DDBJ whole genome shotgun (WGS) entry which is preliminary data.</text>
</comment>
<evidence type="ECO:0000313" key="2">
    <source>
        <dbReference type="Proteomes" id="UP001054945"/>
    </source>
</evidence>
<dbReference type="EMBL" id="BPLR01006964">
    <property type="protein sequence ID" value="GIY13597.1"/>
    <property type="molecule type" value="Genomic_DNA"/>
</dbReference>
<dbReference type="Proteomes" id="UP001054945">
    <property type="component" value="Unassembled WGS sequence"/>
</dbReference>
<name>A0AAV4QWG3_CAEEX</name>
<proteinExistence type="predicted"/>
<dbReference type="AlphaFoldDB" id="A0AAV4QWG3"/>
<organism evidence="1 2">
    <name type="scientific">Caerostris extrusa</name>
    <name type="common">Bark spider</name>
    <name type="synonym">Caerostris bankana</name>
    <dbReference type="NCBI Taxonomy" id="172846"/>
    <lineage>
        <taxon>Eukaryota</taxon>
        <taxon>Metazoa</taxon>
        <taxon>Ecdysozoa</taxon>
        <taxon>Arthropoda</taxon>
        <taxon>Chelicerata</taxon>
        <taxon>Arachnida</taxon>
        <taxon>Araneae</taxon>
        <taxon>Araneomorphae</taxon>
        <taxon>Entelegynae</taxon>
        <taxon>Araneoidea</taxon>
        <taxon>Araneidae</taxon>
        <taxon>Caerostris</taxon>
    </lineage>
</organism>
<keyword evidence="2" id="KW-1185">Reference proteome</keyword>
<evidence type="ECO:0000313" key="1">
    <source>
        <dbReference type="EMBL" id="GIY13597.1"/>
    </source>
</evidence>
<gene>
    <name evidence="1" type="ORF">CEXT_239331</name>
</gene>
<accession>A0AAV4QWG3</accession>
<protein>
    <submittedName>
        <fullName evidence="1">Uncharacterized protein</fullName>
    </submittedName>
</protein>